<dbReference type="Gene3D" id="3.10.50.40">
    <property type="match status" value="1"/>
</dbReference>
<gene>
    <name evidence="8" type="ORF">EZ449_00085</name>
</gene>
<evidence type="ECO:0000259" key="7">
    <source>
        <dbReference type="PROSITE" id="PS50059"/>
    </source>
</evidence>
<dbReference type="EC" id="5.2.1.8" evidence="5"/>
<protein>
    <recommendedName>
        <fullName evidence="5">Peptidyl-prolyl cis-trans isomerase</fullName>
        <ecNumber evidence="5">5.2.1.8</ecNumber>
    </recommendedName>
</protein>
<dbReference type="PANTHER" id="PTHR10516">
    <property type="entry name" value="PEPTIDYL-PROLYL CIS-TRANS ISOMERASE"/>
    <property type="match status" value="1"/>
</dbReference>
<dbReference type="PROSITE" id="PS50059">
    <property type="entry name" value="FKBP_PPIASE"/>
    <property type="match status" value="1"/>
</dbReference>
<feature type="chain" id="PRO_5020427901" description="Peptidyl-prolyl cis-trans isomerase" evidence="6">
    <location>
        <begin position="22"/>
        <end position="164"/>
    </location>
</feature>
<comment type="catalytic activity">
    <reaction evidence="1 4 5">
        <text>[protein]-peptidylproline (omega=180) = [protein]-peptidylproline (omega=0)</text>
        <dbReference type="Rhea" id="RHEA:16237"/>
        <dbReference type="Rhea" id="RHEA-COMP:10747"/>
        <dbReference type="Rhea" id="RHEA-COMP:10748"/>
        <dbReference type="ChEBI" id="CHEBI:83833"/>
        <dbReference type="ChEBI" id="CHEBI:83834"/>
        <dbReference type="EC" id="5.2.1.8"/>
    </reaction>
</comment>
<dbReference type="OrthoDB" id="669809at2"/>
<keyword evidence="3 4" id="KW-0413">Isomerase</keyword>
<accession>A0A4V2MNE3</accession>
<dbReference type="Proteomes" id="UP000291485">
    <property type="component" value="Unassembled WGS sequence"/>
</dbReference>
<evidence type="ECO:0000313" key="8">
    <source>
        <dbReference type="EMBL" id="TCD12486.1"/>
    </source>
</evidence>
<dbReference type="GO" id="GO:0003755">
    <property type="term" value="F:peptidyl-prolyl cis-trans isomerase activity"/>
    <property type="evidence" value="ECO:0007669"/>
    <property type="project" value="UniProtKB-UniRule"/>
</dbReference>
<feature type="signal peptide" evidence="6">
    <location>
        <begin position="1"/>
        <end position="21"/>
    </location>
</feature>
<dbReference type="SUPFAM" id="SSF54534">
    <property type="entry name" value="FKBP-like"/>
    <property type="match status" value="1"/>
</dbReference>
<evidence type="ECO:0000256" key="3">
    <source>
        <dbReference type="ARBA" id="ARBA00023235"/>
    </source>
</evidence>
<keyword evidence="2 4" id="KW-0697">Rotamase</keyword>
<dbReference type="RefSeq" id="WP_131555926.1">
    <property type="nucleotide sequence ID" value="NZ_SJSN01000001.1"/>
</dbReference>
<dbReference type="EMBL" id="SJSN01000001">
    <property type="protein sequence ID" value="TCD12486.1"/>
    <property type="molecule type" value="Genomic_DNA"/>
</dbReference>
<sequence>MVKLKYFLLSILLIACFAACKKDPTLVDDDSYDPLPQFKTDTTAIRAFIKTNNIDALKDNYGIFYKIIEPGTGSVIYNASTNITADYEGKLLNGTVFDSTKGTPISFVLGKVIAGWQVGIQKIQKGGKIRLIIPSYYCYGTAAPSSLVPANSILDFTITLTDVQ</sequence>
<keyword evidence="9" id="KW-1185">Reference proteome</keyword>
<dbReference type="PANTHER" id="PTHR10516:SF443">
    <property type="entry name" value="FK506-BINDING PROTEIN 59-RELATED"/>
    <property type="match status" value="1"/>
</dbReference>
<dbReference type="InterPro" id="IPR046357">
    <property type="entry name" value="PPIase_dom_sf"/>
</dbReference>
<keyword evidence="6" id="KW-0732">Signal</keyword>
<evidence type="ECO:0000256" key="4">
    <source>
        <dbReference type="PROSITE-ProRule" id="PRU00277"/>
    </source>
</evidence>
<dbReference type="InterPro" id="IPR001179">
    <property type="entry name" value="PPIase_FKBP_dom"/>
</dbReference>
<evidence type="ECO:0000256" key="1">
    <source>
        <dbReference type="ARBA" id="ARBA00000971"/>
    </source>
</evidence>
<comment type="caution">
    <text evidence="8">The sequence shown here is derived from an EMBL/GenBank/DDBJ whole genome shotgun (WGS) entry which is preliminary data.</text>
</comment>
<dbReference type="PROSITE" id="PS51257">
    <property type="entry name" value="PROKAR_LIPOPROTEIN"/>
    <property type="match status" value="1"/>
</dbReference>
<dbReference type="Pfam" id="PF00254">
    <property type="entry name" value="FKBP_C"/>
    <property type="match status" value="1"/>
</dbReference>
<evidence type="ECO:0000256" key="5">
    <source>
        <dbReference type="RuleBase" id="RU003915"/>
    </source>
</evidence>
<feature type="domain" description="PPIase FKBP-type" evidence="7">
    <location>
        <begin position="80"/>
        <end position="164"/>
    </location>
</feature>
<evidence type="ECO:0000256" key="6">
    <source>
        <dbReference type="SAM" id="SignalP"/>
    </source>
</evidence>
<name>A0A4V2MNE3_9SPHI</name>
<dbReference type="AlphaFoldDB" id="A0A4V2MNE3"/>
<evidence type="ECO:0000256" key="2">
    <source>
        <dbReference type="ARBA" id="ARBA00023110"/>
    </source>
</evidence>
<evidence type="ECO:0000313" key="9">
    <source>
        <dbReference type="Proteomes" id="UP000291485"/>
    </source>
</evidence>
<comment type="similarity">
    <text evidence="5">Belongs to the FKBP-type PPIase family.</text>
</comment>
<proteinExistence type="inferred from homology"/>
<organism evidence="8 9">
    <name type="scientific">Pedobacter frigidisoli</name>
    <dbReference type="NCBI Taxonomy" id="2530455"/>
    <lineage>
        <taxon>Bacteria</taxon>
        <taxon>Pseudomonadati</taxon>
        <taxon>Bacteroidota</taxon>
        <taxon>Sphingobacteriia</taxon>
        <taxon>Sphingobacteriales</taxon>
        <taxon>Sphingobacteriaceae</taxon>
        <taxon>Pedobacter</taxon>
    </lineage>
</organism>
<reference evidence="8 9" key="1">
    <citation type="submission" date="2019-02" db="EMBL/GenBank/DDBJ databases">
        <title>Pedobacter sp. RP-3-11 sp. nov., isolated from Arctic soil.</title>
        <authorList>
            <person name="Dahal R.H."/>
        </authorList>
    </citation>
    <scope>NUCLEOTIDE SEQUENCE [LARGE SCALE GENOMIC DNA]</scope>
    <source>
        <strain evidence="8 9">RP-3-11</strain>
    </source>
</reference>
<dbReference type="InterPro" id="IPR050689">
    <property type="entry name" value="FKBP-type_PPIase"/>
</dbReference>